<comment type="subcellular location">
    <subcellularLocation>
        <location evidence="1">Membrane</location>
        <topology evidence="1">Multi-pass membrane protein</topology>
    </subcellularLocation>
</comment>
<dbReference type="RefSeq" id="WP_340271373.1">
    <property type="nucleotide sequence ID" value="NZ_JBBEOG010000011.1"/>
</dbReference>
<reference evidence="8" key="1">
    <citation type="journal article" date="2019" name="Int. J. Syst. Evol. Microbiol.">
        <title>The Global Catalogue of Microorganisms (GCM) 10K type strain sequencing project: providing services to taxonomists for standard genome sequencing and annotation.</title>
        <authorList>
            <consortium name="The Broad Institute Genomics Platform"/>
            <consortium name="The Broad Institute Genome Sequencing Center for Infectious Disease"/>
            <person name="Wu L."/>
            <person name="Ma J."/>
        </authorList>
    </citation>
    <scope>NUCLEOTIDE SEQUENCE [LARGE SCALE GENOMIC DNA]</scope>
    <source>
        <strain evidence="8">CCUG 43114</strain>
    </source>
</reference>
<keyword evidence="8" id="KW-1185">Reference proteome</keyword>
<feature type="transmembrane region" description="Helical" evidence="6">
    <location>
        <begin position="117"/>
        <end position="135"/>
    </location>
</feature>
<keyword evidence="3 6" id="KW-1133">Transmembrane helix</keyword>
<accession>A0ABW0GJJ0</accession>
<evidence type="ECO:0000256" key="6">
    <source>
        <dbReference type="SAM" id="Phobius"/>
    </source>
</evidence>
<evidence type="ECO:0000313" key="8">
    <source>
        <dbReference type="Proteomes" id="UP001596122"/>
    </source>
</evidence>
<gene>
    <name evidence="7" type="ORF">ACFPJ6_04515</name>
</gene>
<evidence type="ECO:0000256" key="4">
    <source>
        <dbReference type="ARBA" id="ARBA00023136"/>
    </source>
</evidence>
<feature type="region of interest" description="Disordered" evidence="5">
    <location>
        <begin position="1"/>
        <end position="74"/>
    </location>
</feature>
<dbReference type="EMBL" id="JBHSLD010000004">
    <property type="protein sequence ID" value="MFC5380045.1"/>
    <property type="molecule type" value="Genomic_DNA"/>
</dbReference>
<feature type="transmembrane region" description="Helical" evidence="6">
    <location>
        <begin position="141"/>
        <end position="164"/>
    </location>
</feature>
<dbReference type="Proteomes" id="UP001596122">
    <property type="component" value="Unassembled WGS sequence"/>
</dbReference>
<dbReference type="Pfam" id="PF09685">
    <property type="entry name" value="MamF_MmsF"/>
    <property type="match status" value="1"/>
</dbReference>
<keyword evidence="2 6" id="KW-0812">Transmembrane</keyword>
<feature type="compositionally biased region" description="Low complexity" evidence="5">
    <location>
        <begin position="29"/>
        <end position="40"/>
    </location>
</feature>
<name>A0ABW0GJJ0_9MICO</name>
<sequence length="180" mass="19467">MSDPNQPADPGRPGDGQRPGPYGPPPGQQPGQQPGPQSGPYGPPPGPPPGPSGQPQYGPPPGQQQYGQQAQMTHSDERTWAALAHGLVIIGFFIPGLVAYLVFKDRSPYLRDQGREALNWGITVTIIEVVAYVLVTVTFGILFFLPALSFVLRLVFGILAALAASRHEDYRYPFNLRLVK</sequence>
<protein>
    <submittedName>
        <fullName evidence="7">DUF4870 domain-containing protein</fullName>
    </submittedName>
</protein>
<feature type="transmembrane region" description="Helical" evidence="6">
    <location>
        <begin position="80"/>
        <end position="103"/>
    </location>
</feature>
<evidence type="ECO:0000256" key="1">
    <source>
        <dbReference type="ARBA" id="ARBA00004141"/>
    </source>
</evidence>
<evidence type="ECO:0000256" key="3">
    <source>
        <dbReference type="ARBA" id="ARBA00022989"/>
    </source>
</evidence>
<feature type="compositionally biased region" description="Low complexity" evidence="5">
    <location>
        <begin position="1"/>
        <end position="20"/>
    </location>
</feature>
<keyword evidence="4 6" id="KW-0472">Membrane</keyword>
<proteinExistence type="predicted"/>
<evidence type="ECO:0000256" key="2">
    <source>
        <dbReference type="ARBA" id="ARBA00022692"/>
    </source>
</evidence>
<evidence type="ECO:0000256" key="5">
    <source>
        <dbReference type="SAM" id="MobiDB-lite"/>
    </source>
</evidence>
<comment type="caution">
    <text evidence="7">The sequence shown here is derived from an EMBL/GenBank/DDBJ whole genome shotgun (WGS) entry which is preliminary data.</text>
</comment>
<organism evidence="7 8">
    <name type="scientific">Aquipuribacter nitratireducens</name>
    <dbReference type="NCBI Taxonomy" id="650104"/>
    <lineage>
        <taxon>Bacteria</taxon>
        <taxon>Bacillati</taxon>
        <taxon>Actinomycetota</taxon>
        <taxon>Actinomycetes</taxon>
        <taxon>Micrococcales</taxon>
        <taxon>Intrasporangiaceae</taxon>
        <taxon>Aquipuribacter</taxon>
    </lineage>
</organism>
<evidence type="ECO:0000313" key="7">
    <source>
        <dbReference type="EMBL" id="MFC5380045.1"/>
    </source>
</evidence>
<dbReference type="InterPro" id="IPR019109">
    <property type="entry name" value="MamF_MmsF"/>
</dbReference>
<feature type="compositionally biased region" description="Pro residues" evidence="5">
    <location>
        <begin position="41"/>
        <end position="62"/>
    </location>
</feature>